<organism evidence="5 6">
    <name type="scientific">Candida dubliniensis (strain CD36 / ATCC MYA-646 / CBS 7987 / NCPF 3949 / NRRL Y-17841)</name>
    <name type="common">Yeast</name>
    <dbReference type="NCBI Taxonomy" id="573826"/>
    <lineage>
        <taxon>Eukaryota</taxon>
        <taxon>Fungi</taxon>
        <taxon>Dikarya</taxon>
        <taxon>Ascomycota</taxon>
        <taxon>Saccharomycotina</taxon>
        <taxon>Pichiomycetes</taxon>
        <taxon>Debaryomycetaceae</taxon>
        <taxon>Candida/Lodderomyces clade</taxon>
        <taxon>Candida</taxon>
    </lineage>
</organism>
<feature type="compositionally biased region" description="Acidic residues" evidence="3">
    <location>
        <begin position="227"/>
        <end position="254"/>
    </location>
</feature>
<keyword evidence="6" id="KW-1185">Reference proteome</keyword>
<reference evidence="5 6" key="1">
    <citation type="journal article" date="2009" name="Genome Res.">
        <title>Comparative genomics of the fungal pathogens Candida dubliniensis and Candida albicans.</title>
        <authorList>
            <person name="Jackson A.P."/>
            <person name="Gamble J.A."/>
            <person name="Yeomans T."/>
            <person name="Moran G.P."/>
            <person name="Saunders D."/>
            <person name="Harris D."/>
            <person name="Aslett M."/>
            <person name="Barrell J.F."/>
            <person name="Butler G."/>
            <person name="Citiulo F."/>
            <person name="Coleman D.C."/>
            <person name="de Groot P.W.J."/>
            <person name="Goodwin T.J."/>
            <person name="Quail M.A."/>
            <person name="McQuillan J."/>
            <person name="Munro C.A."/>
            <person name="Pain A."/>
            <person name="Poulter R.T."/>
            <person name="Rajandream M.A."/>
            <person name="Renauld H."/>
            <person name="Spiering M.J."/>
            <person name="Tivey A."/>
            <person name="Gow N.A.R."/>
            <person name="Barrell B."/>
            <person name="Sullivan D.J."/>
            <person name="Berriman M."/>
        </authorList>
    </citation>
    <scope>NUCLEOTIDE SEQUENCE [LARGE SCALE GENOMIC DNA]</scope>
    <source>
        <strain evidence="6">CD36 / ATCC MYA-646 / CBS 7987 / NCPF 3949 / NRRL Y-17841</strain>
    </source>
</reference>
<accession>B9WM07</accession>
<proteinExistence type="inferred from homology"/>
<dbReference type="GeneID" id="8049747"/>
<dbReference type="InterPro" id="IPR002164">
    <property type="entry name" value="NAP_family"/>
</dbReference>
<dbReference type="OrthoDB" id="19419at2759"/>
<evidence type="ECO:0000313" key="6">
    <source>
        <dbReference type="Proteomes" id="UP000002605"/>
    </source>
</evidence>
<name>B9WM07_CANDC</name>
<dbReference type="Proteomes" id="UP000002605">
    <property type="component" value="Chromosome R"/>
</dbReference>
<dbReference type="Pfam" id="PF00956">
    <property type="entry name" value="NAP"/>
    <property type="match status" value="1"/>
</dbReference>
<dbReference type="eggNOG" id="KOG1508">
    <property type="taxonomic scope" value="Eukaryota"/>
</dbReference>
<dbReference type="KEGG" id="cdu:CD36_31260"/>
<dbReference type="CGD" id="CAL0000165917">
    <property type="gene designation" value="Cd36_31260"/>
</dbReference>
<evidence type="ECO:0000313" key="5">
    <source>
        <dbReference type="EMBL" id="CAX40120.1"/>
    </source>
</evidence>
<evidence type="ECO:0000256" key="1">
    <source>
        <dbReference type="ARBA" id="ARBA00009947"/>
    </source>
</evidence>
<dbReference type="HOGENOM" id="CLU_072852_0_0_1"/>
<protein>
    <submittedName>
        <fullName evidence="5">Vacuolar protein sorting-associated protein, putative</fullName>
    </submittedName>
</protein>
<comment type="similarity">
    <text evidence="1 2">Belongs to the nucleosome assembly protein (NAP) family.</text>
</comment>
<feature type="region of interest" description="Disordered" evidence="3">
    <location>
        <begin position="227"/>
        <end position="281"/>
    </location>
</feature>
<dbReference type="SUPFAM" id="SSF143113">
    <property type="entry name" value="NAP-like"/>
    <property type="match status" value="1"/>
</dbReference>
<dbReference type="PANTHER" id="PTHR11875">
    <property type="entry name" value="TESTIS-SPECIFIC Y-ENCODED PROTEIN"/>
    <property type="match status" value="1"/>
</dbReference>
<dbReference type="RefSeq" id="XP_002422118.1">
    <property type="nucleotide sequence ID" value="XM_002422073.1"/>
</dbReference>
<sequence length="281" mass="33220">MAEKDEGKRLQLSLDKLGDWEKEMSQVERDAEIYRIKKTQPMYAKRRSILKEIPKFWYIVLAENDDFADYISPDDLKYLEYIDDIYVYYPVVYEEADHFKDFNITITFGKNPYIPEQEITKKFKILIQEDGDERIVSEPVEVQWPNELSKINPSAIKEKYKGKDKKDMSAKDKKNYRLGMKSFFSWFNWTGEKPGKEFRNGEDLATLLSEDLYLNALKYYIIALSPDEDDDANDEEDTTEGEELDLSDDDVEEQELSKKRPLEGEEEEEEVENERNAKKSK</sequence>
<gene>
    <name evidence="4" type="ordered locus">Cd36_31260</name>
    <name evidence="5" type="ORF">CD36_31260</name>
</gene>
<evidence type="ECO:0000256" key="2">
    <source>
        <dbReference type="RuleBase" id="RU003876"/>
    </source>
</evidence>
<dbReference type="GO" id="GO:0006334">
    <property type="term" value="P:nucleosome assembly"/>
    <property type="evidence" value="ECO:0007669"/>
    <property type="project" value="InterPro"/>
</dbReference>
<dbReference type="InterPro" id="IPR037231">
    <property type="entry name" value="NAP-like_sf"/>
</dbReference>
<evidence type="ECO:0000256" key="3">
    <source>
        <dbReference type="SAM" id="MobiDB-lite"/>
    </source>
</evidence>
<dbReference type="VEuPathDB" id="FungiDB:CD36_31260"/>
<dbReference type="Gene3D" id="3.30.1120.90">
    <property type="entry name" value="Nucleosome assembly protein"/>
    <property type="match status" value="1"/>
</dbReference>
<dbReference type="EMBL" id="FM992695">
    <property type="protein sequence ID" value="CAX40120.1"/>
    <property type="molecule type" value="Genomic_DNA"/>
</dbReference>
<evidence type="ECO:0000313" key="4">
    <source>
        <dbReference type="CGD" id="CAL0000165917"/>
    </source>
</evidence>
<dbReference type="GO" id="GO:0005634">
    <property type="term" value="C:nucleus"/>
    <property type="evidence" value="ECO:0007669"/>
    <property type="project" value="InterPro"/>
</dbReference>
<dbReference type="AlphaFoldDB" id="B9WM07"/>